<evidence type="ECO:0000256" key="6">
    <source>
        <dbReference type="SAM" id="Phobius"/>
    </source>
</evidence>
<comment type="caution">
    <text evidence="8">The sequence shown here is derived from an EMBL/GenBank/DDBJ whole genome shotgun (WGS) entry which is preliminary data.</text>
</comment>
<keyword evidence="6" id="KW-0472">Membrane</keyword>
<evidence type="ECO:0000256" key="5">
    <source>
        <dbReference type="ARBA" id="ARBA00023034"/>
    </source>
</evidence>
<gene>
    <name evidence="8" type="ORF">CASFOL_002345</name>
</gene>
<dbReference type="Proteomes" id="UP001632038">
    <property type="component" value="Unassembled WGS sequence"/>
</dbReference>
<keyword evidence="3" id="KW-0328">Glycosyltransferase</keyword>
<dbReference type="PANTHER" id="PTHR11062:SF117">
    <property type="entry name" value="XYLOGLUCAN-SPECIFIC GALACTURONOSYLTRANSFERASE 1"/>
    <property type="match status" value="1"/>
</dbReference>
<keyword evidence="6" id="KW-1133">Transmembrane helix</keyword>
<organism evidence="8 9">
    <name type="scientific">Castilleja foliolosa</name>
    <dbReference type="NCBI Taxonomy" id="1961234"/>
    <lineage>
        <taxon>Eukaryota</taxon>
        <taxon>Viridiplantae</taxon>
        <taxon>Streptophyta</taxon>
        <taxon>Embryophyta</taxon>
        <taxon>Tracheophyta</taxon>
        <taxon>Spermatophyta</taxon>
        <taxon>Magnoliopsida</taxon>
        <taxon>eudicotyledons</taxon>
        <taxon>Gunneridae</taxon>
        <taxon>Pentapetalae</taxon>
        <taxon>asterids</taxon>
        <taxon>lamiids</taxon>
        <taxon>Lamiales</taxon>
        <taxon>Orobanchaceae</taxon>
        <taxon>Pedicularideae</taxon>
        <taxon>Castillejinae</taxon>
        <taxon>Castilleja</taxon>
    </lineage>
</organism>
<keyword evidence="6" id="KW-0812">Transmembrane</keyword>
<evidence type="ECO:0000259" key="7">
    <source>
        <dbReference type="Pfam" id="PF03016"/>
    </source>
</evidence>
<evidence type="ECO:0000313" key="8">
    <source>
        <dbReference type="EMBL" id="KAL3652664.1"/>
    </source>
</evidence>
<feature type="transmembrane region" description="Helical" evidence="6">
    <location>
        <begin position="21"/>
        <end position="48"/>
    </location>
</feature>
<evidence type="ECO:0000256" key="4">
    <source>
        <dbReference type="ARBA" id="ARBA00022968"/>
    </source>
</evidence>
<dbReference type="GO" id="GO:0016757">
    <property type="term" value="F:glycosyltransferase activity"/>
    <property type="evidence" value="ECO:0007669"/>
    <property type="project" value="UniProtKB-KW"/>
</dbReference>
<dbReference type="GO" id="GO:0000139">
    <property type="term" value="C:Golgi membrane"/>
    <property type="evidence" value="ECO:0007669"/>
    <property type="project" value="UniProtKB-SubCell"/>
</dbReference>
<comment type="subcellular location">
    <subcellularLocation>
        <location evidence="1">Golgi apparatus membrane</location>
        <topology evidence="1">Single-pass type II membrane protein</topology>
    </subcellularLocation>
</comment>
<feature type="domain" description="Exostosin GT47" evidence="7">
    <location>
        <begin position="163"/>
        <end position="487"/>
    </location>
</feature>
<dbReference type="EMBL" id="JAVIJP010000005">
    <property type="protein sequence ID" value="KAL3652664.1"/>
    <property type="molecule type" value="Genomic_DNA"/>
</dbReference>
<name>A0ABD3EEK7_9LAMI</name>
<protein>
    <recommendedName>
        <fullName evidence="7">Exostosin GT47 domain-containing protein</fullName>
    </recommendedName>
</protein>
<keyword evidence="3" id="KW-0808">Transferase</keyword>
<accession>A0ABD3EEK7</accession>
<evidence type="ECO:0000256" key="3">
    <source>
        <dbReference type="ARBA" id="ARBA00022676"/>
    </source>
</evidence>
<evidence type="ECO:0000256" key="1">
    <source>
        <dbReference type="ARBA" id="ARBA00004323"/>
    </source>
</evidence>
<dbReference type="AlphaFoldDB" id="A0ABD3EEK7"/>
<dbReference type="Pfam" id="PF03016">
    <property type="entry name" value="Exostosin_GT47"/>
    <property type="match status" value="1"/>
</dbReference>
<proteinExistence type="inferred from homology"/>
<reference evidence="9" key="1">
    <citation type="journal article" date="2024" name="IScience">
        <title>Strigolactones Initiate the Formation of Haustorium-like Structures in Castilleja.</title>
        <authorList>
            <person name="Buerger M."/>
            <person name="Peterson D."/>
            <person name="Chory J."/>
        </authorList>
    </citation>
    <scope>NUCLEOTIDE SEQUENCE [LARGE SCALE GENOMIC DNA]</scope>
</reference>
<dbReference type="InterPro" id="IPR040911">
    <property type="entry name" value="Exostosin_GT47"/>
</dbReference>
<dbReference type="PANTHER" id="PTHR11062">
    <property type="entry name" value="EXOSTOSIN HEPARAN SULFATE GLYCOSYLTRANSFERASE -RELATED"/>
    <property type="match status" value="1"/>
</dbReference>
<dbReference type="InterPro" id="IPR004263">
    <property type="entry name" value="Exostosin"/>
</dbReference>
<keyword evidence="4" id="KW-0735">Signal-anchor</keyword>
<evidence type="ECO:0000256" key="2">
    <source>
        <dbReference type="ARBA" id="ARBA00010271"/>
    </source>
</evidence>
<comment type="similarity">
    <text evidence="2">Belongs to the glycosyltransferase 47 family.</text>
</comment>
<keyword evidence="5" id="KW-0333">Golgi apparatus</keyword>
<keyword evidence="9" id="KW-1185">Reference proteome</keyword>
<evidence type="ECO:0000313" key="9">
    <source>
        <dbReference type="Proteomes" id="UP001632038"/>
    </source>
</evidence>
<sequence length="550" mass="63299">MVVSVARKKPKLSKKLQANELGFFCSFLERVLFRLPVAMFLLVLIYVWSSSTTVFSGNVVHVCVSSRKLNDLYCLSAGTRPDFQVPVSLANHSSSSVIRGEELKEAANDSSISRISGDNVKKDITPFLAENNINETLEYAYTDIEEQLQKHRTWNSKSNPKTCSGRGIYVYELPSKFNKDLLAQCGEMIPWVDNFCRFFSNDALGEPIESLGPGWHDTHQYSLEPIFHARISKHECRVYDPNEAKLFYVPYYGGLDILRWHFKNVSNDLKDSLALDLIRWLGSHGSWYKNSGKDHVFVLGKISWDFRRNERSSWGTRLLELNEMQNPVKLLIERQPWHAKDIGIPHPTYFHPRSDDDIMTWQSKVISSKRGSLISFAGADRPDSHDSIRSVLIEQCVLSGECRFLNCTSGECDRPESIIGLFMESEFCLQPPGDSPTRKSVFDSLVSGCIPVLFDPFTVYYQYPWHFPEDREKYSVFVDKDEVRNKSLNVVERLMKIPLKERENMRRYIVYELLPGLVYGDLNAEFDKFEDAFMIAVNNLLERVSRLNEV</sequence>